<gene>
    <name evidence="3" type="ORF">CA2015_2246</name>
</gene>
<sequence>MKLSSKGKSLNNTLLTLALILLVVLPGCNNKSFEDSERNIGQWPEPTSESNPWARWWWMGSAVDKANLNYLMHEYKQAGIGGLEIAPIYGAKGFESKFLDYLSPQWISMLHHSIAVADSLDMQIDLTQGTGWPFGGEMVTPDMAAKKMRIQQYSYSEEKGLDRPILIEEKNIKGKAHYLHTLMAFQEGKTPENLTNRIGEDGSLSWDGKGDWGLVAVFEIQTGQKVKRAAPGGQGFTLDHFSNAAVKQYLDHFDSAFNKDFPGIRAFYNDSFEVYGSNFTGEFFNYFQAKRGYDIRNHLDKLVSENTDEEVSRLKSDYRETISDMLLENFTMQWSDWAGSHQKLTKNQAHGSPGNLLDLYAAVDIPEGETFGSSYFPIPGIRRDSSDIRNVDPDPIMLKFASSAAHLTGNKLASTETFTWLGEHFKSAFSQAKPELEQAFLAGINHMFYHGITYSPQEVAFPGWLFYASLNLNTHNSLWPHIKGFNAYVQRTQSVLQSGMPDNELLVYWPVYDVWADPEGLGKTLTVHGIDEWLHPTPFYKASKSLMEIGYGVDFVSDALLNTLKVEGNTLVGAGGKHKISVIIVPKTAFMPEATLQRLLNLAEAGAHVVFQEKPADVPGFKDYASRKNTLDNLWASIQFKSKSNRSEADFGEGKIIVSNELPGALVSLGLKREKLTDLGLKFIRRSLGEDKYYYLVNHTSKKVSEMVSFATEGKAAILMDPEQGTVGLAKIQSGKEETKVAISLSPGQSIIVHVLKELPKEELLSWKYEVSSPAIIEMDNAWQLTFKNGGPIIPSDQLLEKLMPWTALSGDGYEDFSGQALYESSFELESLKENAKYMLDLGKVLESARVWVNGKEVGYAFSIPFRLDISNFVKEGENKLEIEVANLMANHVRYLDRNEILWRNYHEINFVNIDYKPFDASGWAIMPSGLVGPVKLEVHDY</sequence>
<evidence type="ECO:0000259" key="2">
    <source>
        <dbReference type="Pfam" id="PF22666"/>
    </source>
</evidence>
<dbReference type="GO" id="GO:0004553">
    <property type="term" value="F:hydrolase activity, hydrolyzing O-glycosyl compounds"/>
    <property type="evidence" value="ECO:0007669"/>
    <property type="project" value="InterPro"/>
</dbReference>
<dbReference type="Gene3D" id="2.60.120.260">
    <property type="entry name" value="Galactose-binding domain-like"/>
    <property type="match status" value="1"/>
</dbReference>
<dbReference type="EMBL" id="CP012040">
    <property type="protein sequence ID" value="AKP51666.1"/>
    <property type="molecule type" value="Genomic_DNA"/>
</dbReference>
<proteinExistence type="predicted"/>
<dbReference type="GO" id="GO:0005975">
    <property type="term" value="P:carbohydrate metabolic process"/>
    <property type="evidence" value="ECO:0007669"/>
    <property type="project" value="InterPro"/>
</dbReference>
<accession>A0A0H4PB50</accession>
<evidence type="ECO:0000256" key="1">
    <source>
        <dbReference type="ARBA" id="ARBA00022801"/>
    </source>
</evidence>
<dbReference type="OrthoDB" id="9761519at2"/>
<dbReference type="PATRIC" id="fig|320787.5.peg.2465"/>
<evidence type="ECO:0000313" key="4">
    <source>
        <dbReference type="Proteomes" id="UP000036520"/>
    </source>
</evidence>
<dbReference type="KEGG" id="camu:CA2015_2246"/>
<dbReference type="InterPro" id="IPR008979">
    <property type="entry name" value="Galactose-bd-like_sf"/>
</dbReference>
<dbReference type="InterPro" id="IPR054593">
    <property type="entry name" value="Beta-mannosidase-like_N2"/>
</dbReference>
<dbReference type="PANTHER" id="PTHR36848:SF2">
    <property type="entry name" value="SECRETED PROTEIN"/>
    <property type="match status" value="1"/>
</dbReference>
<dbReference type="SUPFAM" id="SSF49785">
    <property type="entry name" value="Galactose-binding domain-like"/>
    <property type="match status" value="1"/>
</dbReference>
<keyword evidence="1" id="KW-0378">Hydrolase</keyword>
<dbReference type="PANTHER" id="PTHR36848">
    <property type="entry name" value="DNA-BINDING PROTEIN (PUTATIVE SECRETED PROTEIN)-RELATED"/>
    <property type="match status" value="1"/>
</dbReference>
<evidence type="ECO:0000313" key="3">
    <source>
        <dbReference type="EMBL" id="AKP51666.1"/>
    </source>
</evidence>
<name>A0A0H4PB50_9BACT</name>
<dbReference type="Pfam" id="PF22666">
    <property type="entry name" value="Glyco_hydro_2_N2"/>
    <property type="match status" value="1"/>
</dbReference>
<dbReference type="Proteomes" id="UP000036520">
    <property type="component" value="Chromosome"/>
</dbReference>
<dbReference type="InterPro" id="IPR053161">
    <property type="entry name" value="Ulvan_degrading_GH"/>
</dbReference>
<organism evidence="3 4">
    <name type="scientific">Cyclobacterium amurskyense</name>
    <dbReference type="NCBI Taxonomy" id="320787"/>
    <lineage>
        <taxon>Bacteria</taxon>
        <taxon>Pseudomonadati</taxon>
        <taxon>Bacteroidota</taxon>
        <taxon>Cytophagia</taxon>
        <taxon>Cytophagales</taxon>
        <taxon>Cyclobacteriaceae</taxon>
        <taxon>Cyclobacterium</taxon>
    </lineage>
</organism>
<keyword evidence="4" id="KW-1185">Reference proteome</keyword>
<feature type="domain" description="Beta-mannosidase-like galactose-binding" evidence="2">
    <location>
        <begin position="822"/>
        <end position="904"/>
    </location>
</feature>
<protein>
    <submittedName>
        <fullName evidence="3">Putative alpha-L-rhamnosidase</fullName>
    </submittedName>
</protein>
<reference evidence="3 4" key="1">
    <citation type="submission" date="2015-07" db="EMBL/GenBank/DDBJ databases">
        <authorList>
            <person name="Kim K.M."/>
        </authorList>
    </citation>
    <scope>NUCLEOTIDE SEQUENCE [LARGE SCALE GENOMIC DNA]</scope>
    <source>
        <strain evidence="3 4">KCTC 12363</strain>
    </source>
</reference>
<dbReference type="AlphaFoldDB" id="A0A0H4PB50"/>
<dbReference type="NCBIfam" id="NF045579">
    <property type="entry name" value="rhamnoside_JR"/>
    <property type="match status" value="1"/>
</dbReference>
<dbReference type="Pfam" id="PF17132">
    <property type="entry name" value="Glyco_hydro_106"/>
    <property type="match status" value="2"/>
</dbReference>
<dbReference type="RefSeq" id="WP_053086676.1">
    <property type="nucleotide sequence ID" value="NZ_CP012040.1"/>
</dbReference>
<dbReference type="STRING" id="320787.CA2015_2246"/>